<evidence type="ECO:0000256" key="10">
    <source>
        <dbReference type="SAM" id="SignalP"/>
    </source>
</evidence>
<sequence length="650" mass="74661">MKHIQRIALLLFFVGQLLEKVNCSNEGQVMNNVLISDYINANNLKICVLSSCNGNLELLNGFNDKSDTWYSFTNIAVQSVEFDTLFARFSHQIGVVVDLSCSQTVEFLREISKRMFFHRERYWLMFSPDMNRTEDVLQQLNVNADAEITVAIPVEDSARKNYRLYEAFNPSSTRGGLLNVTQIGTWTLIDGLNLALNKTKFENRRDFQGITFRGVVTIPKIPNHETFLQHLESVEFPHLNTISRFNYRIFQIMQQMFNFKIFLQRANSDGDLRNGRWQGAIGMINRREVDISVSGYRWKDEYYDAFEATVNSYATQPKFIFRHPKLVDSSTVFTEPFKNIVWVCIVVVCILSAYFLRHIFTAENHKKVKVNFGNESINDDSWSNSLLLILGILFQQGYSIEPLMISSRILTLSILVFSVLVSQFYSAFIVGSLLTEAPKSIKTVKQLGRSSLNFGIDDSAYILETFDQSNEDSVVKLRKRIMKNRDKNIMDLHEGLDLMKKGGFAFNTDVTSSYLKIKKMLTDDEICDLQDVVYVRETPTGPVVPKKSPLTEWIKISILKMGEAGILTYHAKIWIGTKPECPVRIVDFVPVDLLHFSTALYLIIFGIILSFLILLAEILVHSFQNSNREINTNAISMKWLTLRKFDNKLH</sequence>
<reference evidence="13" key="1">
    <citation type="submission" date="2018-11" db="EMBL/GenBank/DDBJ databases">
        <authorList>
            <person name="Zhao Y."/>
            <person name="Mu W."/>
            <person name="Zhou C."/>
        </authorList>
    </citation>
    <scope>NUCLEOTIDE SEQUENCE</scope>
</reference>
<organism evidence="13">
    <name type="scientific">Bradysia odoriphaga</name>
    <dbReference type="NCBI Taxonomy" id="1564500"/>
    <lineage>
        <taxon>Eukaryota</taxon>
        <taxon>Metazoa</taxon>
        <taxon>Ecdysozoa</taxon>
        <taxon>Arthropoda</taxon>
        <taxon>Hexapoda</taxon>
        <taxon>Insecta</taxon>
        <taxon>Pterygota</taxon>
        <taxon>Neoptera</taxon>
        <taxon>Endopterygota</taxon>
        <taxon>Diptera</taxon>
        <taxon>Nematocera</taxon>
        <taxon>Sciaroidea</taxon>
        <taxon>Sciaridae</taxon>
        <taxon>Bradysia</taxon>
    </lineage>
</organism>
<dbReference type="Gene3D" id="1.10.287.70">
    <property type="match status" value="1"/>
</dbReference>
<comment type="similarity">
    <text evidence="2">Belongs to the glutamate-gated ion channel (TC 1.A.10.1) family.</text>
</comment>
<accession>A0A6B9CES0</accession>
<dbReference type="AlphaFoldDB" id="A0A6B9CES0"/>
<feature type="signal peptide" evidence="10">
    <location>
        <begin position="1"/>
        <end position="23"/>
    </location>
</feature>
<dbReference type="GO" id="GO:0015276">
    <property type="term" value="F:ligand-gated monoatomic ion channel activity"/>
    <property type="evidence" value="ECO:0007669"/>
    <property type="project" value="InterPro"/>
</dbReference>
<feature type="domain" description="Ionotropic glutamate receptor C-terminal" evidence="11">
    <location>
        <begin position="341"/>
        <end position="483"/>
    </location>
</feature>
<dbReference type="InterPro" id="IPR052192">
    <property type="entry name" value="Insect_Ionotropic_Sensory_Rcpt"/>
</dbReference>
<dbReference type="GO" id="GO:0005886">
    <property type="term" value="C:plasma membrane"/>
    <property type="evidence" value="ECO:0007669"/>
    <property type="project" value="UniProtKB-SubCell"/>
</dbReference>
<evidence type="ECO:0000256" key="7">
    <source>
        <dbReference type="ARBA" id="ARBA00023170"/>
    </source>
</evidence>
<evidence type="ECO:0000256" key="5">
    <source>
        <dbReference type="ARBA" id="ARBA00022989"/>
    </source>
</evidence>
<evidence type="ECO:0000259" key="12">
    <source>
        <dbReference type="Pfam" id="PF24576"/>
    </source>
</evidence>
<keyword evidence="8" id="KW-0325">Glycoprotein</keyword>
<keyword evidence="10" id="KW-0732">Signal</keyword>
<dbReference type="GO" id="GO:0050906">
    <property type="term" value="P:detection of stimulus involved in sensory perception"/>
    <property type="evidence" value="ECO:0007669"/>
    <property type="project" value="UniProtKB-ARBA"/>
</dbReference>
<evidence type="ECO:0000256" key="2">
    <source>
        <dbReference type="ARBA" id="ARBA00008685"/>
    </source>
</evidence>
<evidence type="ECO:0000256" key="1">
    <source>
        <dbReference type="ARBA" id="ARBA00004651"/>
    </source>
</evidence>
<evidence type="ECO:0000259" key="11">
    <source>
        <dbReference type="Pfam" id="PF00060"/>
    </source>
</evidence>
<feature type="domain" description="Ionotropic receptor 75a N-terminal" evidence="12">
    <location>
        <begin position="32"/>
        <end position="216"/>
    </location>
</feature>
<evidence type="ECO:0000256" key="9">
    <source>
        <dbReference type="SAM" id="Phobius"/>
    </source>
</evidence>
<dbReference type="PANTHER" id="PTHR42643">
    <property type="entry name" value="IONOTROPIC RECEPTOR 20A-RELATED"/>
    <property type="match status" value="1"/>
</dbReference>
<keyword evidence="4 9" id="KW-0812">Transmembrane</keyword>
<dbReference type="Pfam" id="PF24576">
    <property type="entry name" value="IR75A_N"/>
    <property type="match status" value="1"/>
</dbReference>
<dbReference type="Pfam" id="PF00060">
    <property type="entry name" value="Lig_chan"/>
    <property type="match status" value="1"/>
</dbReference>
<evidence type="ECO:0000313" key="13">
    <source>
        <dbReference type="EMBL" id="QGW45452.1"/>
    </source>
</evidence>
<dbReference type="EMBL" id="MK249038">
    <property type="protein sequence ID" value="QGW45452.1"/>
    <property type="molecule type" value="mRNA"/>
</dbReference>
<evidence type="ECO:0000256" key="4">
    <source>
        <dbReference type="ARBA" id="ARBA00022692"/>
    </source>
</evidence>
<evidence type="ECO:0000256" key="3">
    <source>
        <dbReference type="ARBA" id="ARBA00022475"/>
    </source>
</evidence>
<feature type="transmembrane region" description="Helical" evidence="9">
    <location>
        <begin position="599"/>
        <end position="620"/>
    </location>
</feature>
<feature type="transmembrane region" description="Helical" evidence="9">
    <location>
        <begin position="410"/>
        <end position="435"/>
    </location>
</feature>
<dbReference type="PANTHER" id="PTHR42643:SF33">
    <property type="entry name" value="GLUTAMATE RECEPTOR 2-LIKE PROTEIN"/>
    <property type="match status" value="1"/>
</dbReference>
<dbReference type="InterPro" id="IPR001320">
    <property type="entry name" value="Iontro_rcpt_C"/>
</dbReference>
<proteinExistence type="evidence at transcript level"/>
<feature type="transmembrane region" description="Helical" evidence="9">
    <location>
        <begin position="381"/>
        <end position="398"/>
    </location>
</feature>
<evidence type="ECO:0000256" key="8">
    <source>
        <dbReference type="ARBA" id="ARBA00023180"/>
    </source>
</evidence>
<feature type="chain" id="PRO_5025691560" evidence="10">
    <location>
        <begin position="24"/>
        <end position="650"/>
    </location>
</feature>
<comment type="subcellular location">
    <subcellularLocation>
        <location evidence="1">Cell membrane</location>
        <topology evidence="1">Multi-pass membrane protein</topology>
    </subcellularLocation>
</comment>
<name>A0A6B9CES0_9DIPT</name>
<protein>
    <submittedName>
        <fullName evidence="13">Ionotropic receptor 75b</fullName>
    </submittedName>
</protein>
<keyword evidence="5 9" id="KW-1133">Transmembrane helix</keyword>
<feature type="transmembrane region" description="Helical" evidence="9">
    <location>
        <begin position="340"/>
        <end position="360"/>
    </location>
</feature>
<keyword evidence="6 9" id="KW-0472">Membrane</keyword>
<dbReference type="InterPro" id="IPR057074">
    <property type="entry name" value="IR75A_N"/>
</dbReference>
<keyword evidence="7 13" id="KW-0675">Receptor</keyword>
<keyword evidence="3" id="KW-1003">Cell membrane</keyword>
<evidence type="ECO:0000256" key="6">
    <source>
        <dbReference type="ARBA" id="ARBA00023136"/>
    </source>
</evidence>
<dbReference type="SUPFAM" id="SSF53850">
    <property type="entry name" value="Periplasmic binding protein-like II"/>
    <property type="match status" value="1"/>
</dbReference>